<organism evidence="9">
    <name type="scientific">Tetraselmis sp. GSL018</name>
    <dbReference type="NCBI Taxonomy" id="582737"/>
    <lineage>
        <taxon>Eukaryota</taxon>
        <taxon>Viridiplantae</taxon>
        <taxon>Chlorophyta</taxon>
        <taxon>core chlorophytes</taxon>
        <taxon>Chlorodendrophyceae</taxon>
        <taxon>Chlorodendrales</taxon>
        <taxon>Chlorodendraceae</taxon>
        <taxon>Tetraselmis</taxon>
    </lineage>
</organism>
<evidence type="ECO:0000313" key="9">
    <source>
        <dbReference type="EMBL" id="JAC79529.1"/>
    </source>
</evidence>
<dbReference type="Gene3D" id="1.10.1900.20">
    <property type="entry name" value="Ribosomal protein L20"/>
    <property type="match status" value="1"/>
</dbReference>
<evidence type="ECO:0000256" key="7">
    <source>
        <dbReference type="RuleBase" id="RU004311"/>
    </source>
</evidence>
<dbReference type="GO" id="GO:0019843">
    <property type="term" value="F:rRNA binding"/>
    <property type="evidence" value="ECO:0007669"/>
    <property type="project" value="UniProtKB-KW"/>
</dbReference>
<dbReference type="PANTHER" id="PTHR10986">
    <property type="entry name" value="39S RIBOSOMAL PROTEIN L20"/>
    <property type="match status" value="1"/>
</dbReference>
<dbReference type="AlphaFoldDB" id="A0A061S929"/>
<gene>
    <name evidence="9" type="primary">RPLT</name>
    <name evidence="9" type="ORF">TSPGSL018_12491</name>
    <name evidence="8" type="ORF">TSPGSL018_17995</name>
</gene>
<keyword evidence="2 7" id="KW-0699">rRNA-binding</keyword>
<evidence type="ECO:0000256" key="3">
    <source>
        <dbReference type="ARBA" id="ARBA00022884"/>
    </source>
</evidence>
<keyword evidence="5 6" id="KW-0687">Ribonucleoprotein</keyword>
<dbReference type="InterPro" id="IPR049946">
    <property type="entry name" value="RIBOSOMAL_L20_CS"/>
</dbReference>
<keyword evidence="4 6" id="KW-0689">Ribosomal protein</keyword>
<dbReference type="PROSITE" id="PS00937">
    <property type="entry name" value="RIBOSOMAL_L20"/>
    <property type="match status" value="1"/>
</dbReference>
<accession>A0A061S929</accession>
<dbReference type="GO" id="GO:1990904">
    <property type="term" value="C:ribonucleoprotein complex"/>
    <property type="evidence" value="ECO:0007669"/>
    <property type="project" value="UniProtKB-KW"/>
</dbReference>
<protein>
    <recommendedName>
        <fullName evidence="7">50S ribosomal protein L20</fullName>
    </recommendedName>
</protein>
<evidence type="ECO:0000256" key="6">
    <source>
        <dbReference type="RuleBase" id="RU000561"/>
    </source>
</evidence>
<dbReference type="EMBL" id="GBEZ01005822">
    <property type="protein sequence ID" value="JAC79529.1"/>
    <property type="molecule type" value="Transcribed_RNA"/>
</dbReference>
<dbReference type="GO" id="GO:0005840">
    <property type="term" value="C:ribosome"/>
    <property type="evidence" value="ECO:0007669"/>
    <property type="project" value="UniProtKB-KW"/>
</dbReference>
<dbReference type="GO" id="GO:0003735">
    <property type="term" value="F:structural constituent of ribosome"/>
    <property type="evidence" value="ECO:0007669"/>
    <property type="project" value="InterPro"/>
</dbReference>
<name>A0A061S929_9CHLO</name>
<dbReference type="NCBIfam" id="TIGR01032">
    <property type="entry name" value="rplT_bact"/>
    <property type="match status" value="1"/>
</dbReference>
<dbReference type="EMBL" id="GBEZ01008192">
    <property type="protein sequence ID" value="JAC77331.1"/>
    <property type="molecule type" value="Transcribed_RNA"/>
</dbReference>
<proteinExistence type="inferred from homology"/>
<evidence type="ECO:0000256" key="2">
    <source>
        <dbReference type="ARBA" id="ARBA00022730"/>
    </source>
</evidence>
<dbReference type="CDD" id="cd07026">
    <property type="entry name" value="Ribosomal_L20"/>
    <property type="match status" value="1"/>
</dbReference>
<evidence type="ECO:0000256" key="1">
    <source>
        <dbReference type="ARBA" id="ARBA00007698"/>
    </source>
</evidence>
<evidence type="ECO:0000256" key="5">
    <source>
        <dbReference type="ARBA" id="ARBA00023274"/>
    </source>
</evidence>
<sequence>MFLKKAKILKLAKGFRGRAKNCIRIAFPRVQKALQYATRDRKLKKRDMRSLWITRINAGAREHGLRYGEFMHGLQEDNIRINRKVLSELAMQEPFSFKALVDQVKYMRGM</sequence>
<dbReference type="FunFam" id="1.10.1900.20:FF:000001">
    <property type="entry name" value="50S ribosomal protein L20"/>
    <property type="match status" value="1"/>
</dbReference>
<reference evidence="9" key="1">
    <citation type="submission" date="2014-05" db="EMBL/GenBank/DDBJ databases">
        <title>The transcriptome of the halophilic microalga Tetraselmis sp. GSL018 isolated from the Great Salt Lake, Utah.</title>
        <authorList>
            <person name="Jinkerson R.E."/>
            <person name="D'Adamo S."/>
            <person name="Posewitz M.C."/>
        </authorList>
    </citation>
    <scope>NUCLEOTIDE SEQUENCE</scope>
    <source>
        <strain evidence="9">GSL018</strain>
    </source>
</reference>
<evidence type="ECO:0000256" key="4">
    <source>
        <dbReference type="ARBA" id="ARBA00022980"/>
    </source>
</evidence>
<dbReference type="HAMAP" id="MF_00382">
    <property type="entry name" value="Ribosomal_bL20"/>
    <property type="match status" value="1"/>
</dbReference>
<dbReference type="GO" id="GO:0006412">
    <property type="term" value="P:translation"/>
    <property type="evidence" value="ECO:0007669"/>
    <property type="project" value="InterPro"/>
</dbReference>
<dbReference type="SUPFAM" id="SSF74731">
    <property type="entry name" value="Ribosomal protein L20"/>
    <property type="match status" value="1"/>
</dbReference>
<comment type="similarity">
    <text evidence="1 6">Belongs to the bacterial ribosomal protein bL20 family.</text>
</comment>
<dbReference type="Gene3D" id="6.10.160.10">
    <property type="match status" value="1"/>
</dbReference>
<keyword evidence="3 7" id="KW-0694">RNA-binding</keyword>
<comment type="function">
    <text evidence="7">Binds directly to 23S ribosomal RNA and is necessary for the in vitro assembly process of the 50S ribosomal subunit. It is not involved in the protein synthesizing functions of that subunit.</text>
</comment>
<dbReference type="PRINTS" id="PR00062">
    <property type="entry name" value="RIBOSOMALL20"/>
</dbReference>
<dbReference type="InterPro" id="IPR005813">
    <property type="entry name" value="Ribosomal_bL20"/>
</dbReference>
<evidence type="ECO:0000313" key="8">
    <source>
        <dbReference type="EMBL" id="JAC77331.1"/>
    </source>
</evidence>
<dbReference type="InterPro" id="IPR035566">
    <property type="entry name" value="Ribosomal_protein_bL20_C"/>
</dbReference>
<dbReference type="Pfam" id="PF00453">
    <property type="entry name" value="Ribosomal_L20"/>
    <property type="match status" value="1"/>
</dbReference>